<gene>
    <name evidence="1" type="ORF">R3P38DRAFT_2778619</name>
</gene>
<name>A0AAW0BJN9_9AGAR</name>
<dbReference type="EMBL" id="JAWWNJ010000033">
    <property type="protein sequence ID" value="KAK7025832.1"/>
    <property type="molecule type" value="Genomic_DNA"/>
</dbReference>
<dbReference type="Proteomes" id="UP001362999">
    <property type="component" value="Unassembled WGS sequence"/>
</dbReference>
<evidence type="ECO:0000313" key="1">
    <source>
        <dbReference type="EMBL" id="KAK7025832.1"/>
    </source>
</evidence>
<comment type="caution">
    <text evidence="1">The sequence shown here is derived from an EMBL/GenBank/DDBJ whole genome shotgun (WGS) entry which is preliminary data.</text>
</comment>
<reference evidence="1 2" key="1">
    <citation type="journal article" date="2024" name="J Genomics">
        <title>Draft genome sequencing and assembly of Favolaschia claudopus CIRM-BRFM 2984 isolated from oak limbs.</title>
        <authorList>
            <person name="Navarro D."/>
            <person name="Drula E."/>
            <person name="Chaduli D."/>
            <person name="Cazenave R."/>
            <person name="Ahrendt S."/>
            <person name="Wang J."/>
            <person name="Lipzen A."/>
            <person name="Daum C."/>
            <person name="Barry K."/>
            <person name="Grigoriev I.V."/>
            <person name="Favel A."/>
            <person name="Rosso M.N."/>
            <person name="Martin F."/>
        </authorList>
    </citation>
    <scope>NUCLEOTIDE SEQUENCE [LARGE SCALE GENOMIC DNA]</scope>
    <source>
        <strain evidence="1 2">CIRM-BRFM 2984</strain>
    </source>
</reference>
<dbReference type="AlphaFoldDB" id="A0AAW0BJN9"/>
<keyword evidence="2" id="KW-1185">Reference proteome</keyword>
<sequence>MLAGTAGRKGVAAGIPRVPILLLRSEVGLKSYFSFTSWSVRQTHGTFDTKEWFHSSLPKYIDLLVDSYLNWNQRDTKPTVTVDGGERWTRDAKGDVISASAGGEPGYGRGGGISGSNIQAKLLQLSGVGDVSTERESEQSENARPFPATMVKFKLNCFFRDFEEDPIYMEEIMGSKAAKTSESFRFNSGH</sequence>
<accession>A0AAW0BJN9</accession>
<protein>
    <submittedName>
        <fullName evidence="1">Uncharacterized protein</fullName>
    </submittedName>
</protein>
<evidence type="ECO:0000313" key="2">
    <source>
        <dbReference type="Proteomes" id="UP001362999"/>
    </source>
</evidence>
<proteinExistence type="predicted"/>
<organism evidence="1 2">
    <name type="scientific">Favolaschia claudopus</name>
    <dbReference type="NCBI Taxonomy" id="2862362"/>
    <lineage>
        <taxon>Eukaryota</taxon>
        <taxon>Fungi</taxon>
        <taxon>Dikarya</taxon>
        <taxon>Basidiomycota</taxon>
        <taxon>Agaricomycotina</taxon>
        <taxon>Agaricomycetes</taxon>
        <taxon>Agaricomycetidae</taxon>
        <taxon>Agaricales</taxon>
        <taxon>Marasmiineae</taxon>
        <taxon>Mycenaceae</taxon>
        <taxon>Favolaschia</taxon>
    </lineage>
</organism>